<dbReference type="PANTHER" id="PTHR43341:SF9">
    <property type="entry name" value="DICARBOXYLIC AMINO ACID PERMEASE"/>
    <property type="match status" value="1"/>
</dbReference>
<dbReference type="Pfam" id="PF00324">
    <property type="entry name" value="AA_permease"/>
    <property type="match status" value="1"/>
</dbReference>
<dbReference type="FunFam" id="1.20.1740.10:FF:000006">
    <property type="entry name" value="General amino acid permease"/>
    <property type="match status" value="1"/>
</dbReference>
<dbReference type="InterPro" id="IPR050524">
    <property type="entry name" value="APC_YAT"/>
</dbReference>
<gene>
    <name evidence="10" type="primary">DIP5</name>
    <name evidence="10" type="ORF">OHK93_004722</name>
</gene>
<comment type="subcellular location">
    <subcellularLocation>
        <location evidence="1">Membrane</location>
        <topology evidence="1">Multi-pass membrane protein</topology>
    </subcellularLocation>
</comment>
<sequence>MGVFNRKKHDVAEVSLSPQSSPIDDEKHGGENRADAPAQPDDMKDPHTRLQRGLKARQVTMIAIGGAIGTGLIIGTGAALAKAGPASILISYSIVGFVVYMVMCALGEMAAWLPLESGFTGYAARFCDPALGFSLGYTYWFKYIIVTPNQLTAAALVIQYWVDRDTINPGVFIAIFLVAIVAINYLGIKFFGEFEFWLSSFKVLTIVGLLILSLILMLGGGPDGDRKGFRYWKDPGAFKPLYKTGSAGNFIGLWATFVTAVFAYLGTELVGVTVGEAQNPRRVIPKAIKLTFWRIVVFYVLSVLLIGTLVPYNSDRLSFATKQTTGASASPFVVAITESGIAVLPGFLNACILIFVFSAANSDLYIATRTLYGLAKEGNAHRIFARTDKRGLPVYSLGACALIACIAFLNVSDDSKKVFNYFVNLVTIFGLLTWISILVTHIYFVNARRAQGIDKSRMAYTAPFGLYGSYFALTFCIVVSIFKNFDVFVHDPSREAGLQTFDYKNFITGYLGIPLYLAMIFGYKIFNRTKGWTPLTADFYTGKEVIDQEEADFIAKKEAKLASGKQSKAGVFYSKFVSWLF</sequence>
<feature type="transmembrane region" description="Helical" evidence="8">
    <location>
        <begin position="392"/>
        <end position="409"/>
    </location>
</feature>
<organism evidence="10 11">
    <name type="scientific">Ramalina farinacea</name>
    <dbReference type="NCBI Taxonomy" id="258253"/>
    <lineage>
        <taxon>Eukaryota</taxon>
        <taxon>Fungi</taxon>
        <taxon>Dikarya</taxon>
        <taxon>Ascomycota</taxon>
        <taxon>Pezizomycotina</taxon>
        <taxon>Lecanoromycetes</taxon>
        <taxon>OSLEUM clade</taxon>
        <taxon>Lecanoromycetidae</taxon>
        <taxon>Lecanorales</taxon>
        <taxon>Lecanorineae</taxon>
        <taxon>Ramalinaceae</taxon>
        <taxon>Ramalina</taxon>
    </lineage>
</organism>
<dbReference type="InterPro" id="IPR004841">
    <property type="entry name" value="AA-permease/SLC12A_dom"/>
</dbReference>
<dbReference type="PIRSF" id="PIRSF006060">
    <property type="entry name" value="AA_transporter"/>
    <property type="match status" value="1"/>
</dbReference>
<evidence type="ECO:0000313" key="10">
    <source>
        <dbReference type="EMBL" id="MDI1492938.1"/>
    </source>
</evidence>
<keyword evidence="4" id="KW-0029">Amino-acid transport</keyword>
<evidence type="ECO:0000256" key="8">
    <source>
        <dbReference type="SAM" id="Phobius"/>
    </source>
</evidence>
<evidence type="ECO:0000256" key="6">
    <source>
        <dbReference type="ARBA" id="ARBA00023136"/>
    </source>
</evidence>
<feature type="transmembrane region" description="Helical" evidence="8">
    <location>
        <begin position="421"/>
        <end position="444"/>
    </location>
</feature>
<accession>A0AA43QXW7</accession>
<feature type="transmembrane region" description="Helical" evidence="8">
    <location>
        <begin position="200"/>
        <end position="220"/>
    </location>
</feature>
<dbReference type="AlphaFoldDB" id="A0AA43QXW7"/>
<dbReference type="GO" id="GO:0015171">
    <property type="term" value="F:amino acid transmembrane transporter activity"/>
    <property type="evidence" value="ECO:0007669"/>
    <property type="project" value="TreeGrafter"/>
</dbReference>
<evidence type="ECO:0000256" key="7">
    <source>
        <dbReference type="SAM" id="MobiDB-lite"/>
    </source>
</evidence>
<feature type="compositionally biased region" description="Basic and acidic residues" evidence="7">
    <location>
        <begin position="24"/>
        <end position="34"/>
    </location>
</feature>
<evidence type="ECO:0000256" key="1">
    <source>
        <dbReference type="ARBA" id="ARBA00004141"/>
    </source>
</evidence>
<comment type="caution">
    <text evidence="10">The sequence shown here is derived from an EMBL/GenBank/DDBJ whole genome shotgun (WGS) entry which is preliminary data.</text>
</comment>
<keyword evidence="11" id="KW-1185">Reference proteome</keyword>
<feature type="transmembrane region" description="Helical" evidence="8">
    <location>
        <begin position="251"/>
        <end position="271"/>
    </location>
</feature>
<evidence type="ECO:0000256" key="4">
    <source>
        <dbReference type="ARBA" id="ARBA00022970"/>
    </source>
</evidence>
<dbReference type="InterPro" id="IPR004840">
    <property type="entry name" value="Amino_acid_permease_CS"/>
</dbReference>
<feature type="transmembrane region" description="Helical" evidence="8">
    <location>
        <begin position="140"/>
        <end position="161"/>
    </location>
</feature>
<evidence type="ECO:0000313" key="11">
    <source>
        <dbReference type="Proteomes" id="UP001161017"/>
    </source>
</evidence>
<feature type="domain" description="Amino acid permease/ SLC12A" evidence="9">
    <location>
        <begin position="59"/>
        <end position="530"/>
    </location>
</feature>
<evidence type="ECO:0000259" key="9">
    <source>
        <dbReference type="Pfam" id="PF00324"/>
    </source>
</evidence>
<dbReference type="Gene3D" id="1.20.1740.10">
    <property type="entry name" value="Amino acid/polyamine transporter I"/>
    <property type="match status" value="1"/>
</dbReference>
<feature type="region of interest" description="Disordered" evidence="7">
    <location>
        <begin position="1"/>
        <end position="47"/>
    </location>
</feature>
<evidence type="ECO:0000256" key="3">
    <source>
        <dbReference type="ARBA" id="ARBA00022692"/>
    </source>
</evidence>
<protein>
    <submittedName>
        <fullName evidence="10">Amino acid transporter</fullName>
    </submittedName>
</protein>
<feature type="transmembrane region" description="Helical" evidence="8">
    <location>
        <begin position="464"/>
        <end position="485"/>
    </location>
</feature>
<dbReference type="GO" id="GO:0016020">
    <property type="term" value="C:membrane"/>
    <property type="evidence" value="ECO:0007669"/>
    <property type="project" value="UniProtKB-SubCell"/>
</dbReference>
<keyword evidence="6 8" id="KW-0472">Membrane</keyword>
<feature type="transmembrane region" description="Helical" evidence="8">
    <location>
        <begin position="86"/>
        <end position="106"/>
    </location>
</feature>
<proteinExistence type="predicted"/>
<keyword evidence="2" id="KW-0813">Transport</keyword>
<name>A0AA43QXW7_9LECA</name>
<keyword evidence="5 8" id="KW-1133">Transmembrane helix</keyword>
<dbReference type="PANTHER" id="PTHR43341">
    <property type="entry name" value="AMINO ACID PERMEASE"/>
    <property type="match status" value="1"/>
</dbReference>
<feature type="transmembrane region" description="Helical" evidence="8">
    <location>
        <begin position="167"/>
        <end position="188"/>
    </location>
</feature>
<dbReference type="PROSITE" id="PS00218">
    <property type="entry name" value="AMINO_ACID_PERMEASE_1"/>
    <property type="match status" value="1"/>
</dbReference>
<reference evidence="10" key="1">
    <citation type="journal article" date="2023" name="Genome Biol. Evol.">
        <title>First Whole Genome Sequence and Flow Cytometry Genome Size Data for the Lichen-Forming Fungus Ramalina farinacea (Ascomycota).</title>
        <authorList>
            <person name="Llewellyn T."/>
            <person name="Mian S."/>
            <person name="Hill R."/>
            <person name="Leitch I.J."/>
            <person name="Gaya E."/>
        </authorList>
    </citation>
    <scope>NUCLEOTIDE SEQUENCE</scope>
    <source>
        <strain evidence="10">LIQ254RAFAR</strain>
    </source>
</reference>
<feature type="transmembrane region" description="Helical" evidence="8">
    <location>
        <begin position="59"/>
        <end position="80"/>
    </location>
</feature>
<feature type="transmembrane region" description="Helical" evidence="8">
    <location>
        <begin position="505"/>
        <end position="526"/>
    </location>
</feature>
<dbReference type="EMBL" id="JAPUFD010000022">
    <property type="protein sequence ID" value="MDI1492938.1"/>
    <property type="molecule type" value="Genomic_DNA"/>
</dbReference>
<evidence type="ECO:0000256" key="2">
    <source>
        <dbReference type="ARBA" id="ARBA00022448"/>
    </source>
</evidence>
<keyword evidence="3 8" id="KW-0812">Transmembrane</keyword>
<evidence type="ECO:0000256" key="5">
    <source>
        <dbReference type="ARBA" id="ARBA00022989"/>
    </source>
</evidence>
<feature type="transmembrane region" description="Helical" evidence="8">
    <location>
        <begin position="292"/>
        <end position="312"/>
    </location>
</feature>
<feature type="transmembrane region" description="Helical" evidence="8">
    <location>
        <begin position="332"/>
        <end position="357"/>
    </location>
</feature>
<dbReference type="Proteomes" id="UP001161017">
    <property type="component" value="Unassembled WGS sequence"/>
</dbReference>